<dbReference type="SUPFAM" id="SSF74650">
    <property type="entry name" value="Galactose mutarotase-like"/>
    <property type="match status" value="1"/>
</dbReference>
<dbReference type="GO" id="GO:0005975">
    <property type="term" value="P:carbohydrate metabolic process"/>
    <property type="evidence" value="ECO:0007669"/>
    <property type="project" value="InterPro"/>
</dbReference>
<dbReference type="KEGG" id="afx:JZ786_22480"/>
<proteinExistence type="predicted"/>
<dbReference type="EMBL" id="CP071182">
    <property type="protein sequence ID" value="QSO47136.1"/>
    <property type="molecule type" value="Genomic_DNA"/>
</dbReference>
<dbReference type="InterPro" id="IPR011013">
    <property type="entry name" value="Gal_mutarotase_sf_dom"/>
</dbReference>
<dbReference type="InterPro" id="IPR014718">
    <property type="entry name" value="GH-type_carb-bd"/>
</dbReference>
<dbReference type="GO" id="GO:0030246">
    <property type="term" value="F:carbohydrate binding"/>
    <property type="evidence" value="ECO:0007669"/>
    <property type="project" value="InterPro"/>
</dbReference>
<dbReference type="InterPro" id="IPR008183">
    <property type="entry name" value="Aldose_1/G6P_1-epimerase"/>
</dbReference>
<gene>
    <name evidence="1" type="ORF">JZ786_22480</name>
</gene>
<name>A0A9X7VY15_9BACL</name>
<evidence type="ECO:0000313" key="1">
    <source>
        <dbReference type="EMBL" id="QSO47136.1"/>
    </source>
</evidence>
<dbReference type="AlphaFoldDB" id="A0A9X7VY15"/>
<organism evidence="1 2">
    <name type="scientific">Alicyclobacillus mengziensis</name>
    <dbReference type="NCBI Taxonomy" id="2931921"/>
    <lineage>
        <taxon>Bacteria</taxon>
        <taxon>Bacillati</taxon>
        <taxon>Bacillota</taxon>
        <taxon>Bacilli</taxon>
        <taxon>Bacillales</taxon>
        <taxon>Alicyclobacillaceae</taxon>
        <taxon>Alicyclobacillus</taxon>
    </lineage>
</organism>
<dbReference type="CDD" id="cd01081">
    <property type="entry name" value="Aldose_epim"/>
    <property type="match status" value="1"/>
</dbReference>
<dbReference type="GO" id="GO:0016853">
    <property type="term" value="F:isomerase activity"/>
    <property type="evidence" value="ECO:0007669"/>
    <property type="project" value="InterPro"/>
</dbReference>
<reference evidence="1 2" key="1">
    <citation type="submission" date="2021-02" db="EMBL/GenBank/DDBJ databases">
        <title>Alicyclobacillus curvatus sp. nov. and Alicyclobacillus mengziensis sp. nov., two acidophilic bacteria isolated from acid mine drainage.</title>
        <authorList>
            <person name="Huang Y."/>
        </authorList>
    </citation>
    <scope>NUCLEOTIDE SEQUENCE [LARGE SCALE GENOMIC DNA]</scope>
    <source>
        <strain evidence="1 2">S30H14</strain>
    </source>
</reference>
<protein>
    <submittedName>
        <fullName evidence="1">Aldose 1-epimerase</fullName>
    </submittedName>
</protein>
<sequence length="332" mass="37746">MDDLQTNVTEHNFHGTMAITLSAGKYSAMVLPEMGGNVVSFKDEEKHYSFLRTPPDVAAVTRRPVLYGMPVLFPPNRYEDGTFTINNRTYQFPINEEATHNHIHGFLKDIPWDVTAAGTTSETAYVEVSERIDADSDIFRYFPHEFTIRIRYTLTSEGLQHDVRVENNGREAMPLMLGFHTTLNVPFAVGSAPEDYTIAVTVGERWELSDRMLPTGRYQSLTTDEEHLRDTGVYPFYTALDNHYTAMPQDGKNYAALTDRRLGVRLIYEADGHYRQWMVFNNFGRGEFVCPEPQTSMVNAPNVDLPSNTTGLVMLEPTAVWQATSRLYVDHL</sequence>
<accession>A0A9X7VY15</accession>
<dbReference type="Gene3D" id="2.70.98.10">
    <property type="match status" value="1"/>
</dbReference>
<dbReference type="Pfam" id="PF01263">
    <property type="entry name" value="Aldose_epim"/>
    <property type="match status" value="1"/>
</dbReference>
<dbReference type="Proteomes" id="UP000663505">
    <property type="component" value="Chromosome"/>
</dbReference>
<evidence type="ECO:0000313" key="2">
    <source>
        <dbReference type="Proteomes" id="UP000663505"/>
    </source>
</evidence>
<keyword evidence="2" id="KW-1185">Reference proteome</keyword>